<dbReference type="GeneID" id="85360987"/>
<dbReference type="RefSeq" id="XP_060330922.1">
    <property type="nucleotide sequence ID" value="XM_060477439.1"/>
</dbReference>
<protein>
    <submittedName>
        <fullName evidence="2">Uncharacterized protein</fullName>
    </submittedName>
</protein>
<dbReference type="AlphaFoldDB" id="A0AA39KCV3"/>
<dbReference type="Proteomes" id="UP001175211">
    <property type="component" value="Unassembled WGS sequence"/>
</dbReference>
<sequence>MSTFREPDLEVNRASAVLARWSVSLSNLLRTNLPPSEYEANLRETELSDAYDALEELDQEIEHVQTTLSSLKSERKAHHRSHPQIQDGAVPRSVVSCWKFRLAFDGHHIRVAGSESYALRPLYLSVICYMISEERQGP</sequence>
<keyword evidence="1" id="KW-0175">Coiled coil</keyword>
<name>A0AA39KCV3_ARMTA</name>
<gene>
    <name evidence="2" type="ORF">EV420DRAFT_1642997</name>
</gene>
<accession>A0AA39KCV3</accession>
<reference evidence="2" key="1">
    <citation type="submission" date="2023-06" db="EMBL/GenBank/DDBJ databases">
        <authorList>
            <consortium name="Lawrence Berkeley National Laboratory"/>
            <person name="Ahrendt S."/>
            <person name="Sahu N."/>
            <person name="Indic B."/>
            <person name="Wong-Bajracharya J."/>
            <person name="Merenyi Z."/>
            <person name="Ke H.-M."/>
            <person name="Monk M."/>
            <person name="Kocsube S."/>
            <person name="Drula E."/>
            <person name="Lipzen A."/>
            <person name="Balint B."/>
            <person name="Henrissat B."/>
            <person name="Andreopoulos B."/>
            <person name="Martin F.M."/>
            <person name="Harder C.B."/>
            <person name="Rigling D."/>
            <person name="Ford K.L."/>
            <person name="Foster G.D."/>
            <person name="Pangilinan J."/>
            <person name="Papanicolaou A."/>
            <person name="Barry K."/>
            <person name="LaButti K."/>
            <person name="Viragh M."/>
            <person name="Koriabine M."/>
            <person name="Yan M."/>
            <person name="Riley R."/>
            <person name="Champramary S."/>
            <person name="Plett K.L."/>
            <person name="Tsai I.J."/>
            <person name="Slot J."/>
            <person name="Sipos G."/>
            <person name="Plett J."/>
            <person name="Nagy L.G."/>
            <person name="Grigoriev I.V."/>
        </authorList>
    </citation>
    <scope>NUCLEOTIDE SEQUENCE</scope>
    <source>
        <strain evidence="2">CCBAS 213</strain>
    </source>
</reference>
<dbReference type="EMBL" id="JAUEPS010000017">
    <property type="protein sequence ID" value="KAK0458652.1"/>
    <property type="molecule type" value="Genomic_DNA"/>
</dbReference>
<evidence type="ECO:0000313" key="2">
    <source>
        <dbReference type="EMBL" id="KAK0458652.1"/>
    </source>
</evidence>
<evidence type="ECO:0000256" key="1">
    <source>
        <dbReference type="SAM" id="Coils"/>
    </source>
</evidence>
<organism evidence="2 3">
    <name type="scientific">Armillaria tabescens</name>
    <name type="common">Ringless honey mushroom</name>
    <name type="synonym">Agaricus tabescens</name>
    <dbReference type="NCBI Taxonomy" id="1929756"/>
    <lineage>
        <taxon>Eukaryota</taxon>
        <taxon>Fungi</taxon>
        <taxon>Dikarya</taxon>
        <taxon>Basidiomycota</taxon>
        <taxon>Agaricomycotina</taxon>
        <taxon>Agaricomycetes</taxon>
        <taxon>Agaricomycetidae</taxon>
        <taxon>Agaricales</taxon>
        <taxon>Marasmiineae</taxon>
        <taxon>Physalacriaceae</taxon>
        <taxon>Desarmillaria</taxon>
    </lineage>
</organism>
<evidence type="ECO:0000313" key="3">
    <source>
        <dbReference type="Proteomes" id="UP001175211"/>
    </source>
</evidence>
<feature type="coiled-coil region" evidence="1">
    <location>
        <begin position="47"/>
        <end position="74"/>
    </location>
</feature>
<comment type="caution">
    <text evidence="2">The sequence shown here is derived from an EMBL/GenBank/DDBJ whole genome shotgun (WGS) entry which is preliminary data.</text>
</comment>
<keyword evidence="3" id="KW-1185">Reference proteome</keyword>
<proteinExistence type="predicted"/>